<organism evidence="6 7">
    <name type="scientific">Aspergillus wentii DTO 134E9</name>
    <dbReference type="NCBI Taxonomy" id="1073089"/>
    <lineage>
        <taxon>Eukaryota</taxon>
        <taxon>Fungi</taxon>
        <taxon>Dikarya</taxon>
        <taxon>Ascomycota</taxon>
        <taxon>Pezizomycotina</taxon>
        <taxon>Eurotiomycetes</taxon>
        <taxon>Eurotiomycetidae</taxon>
        <taxon>Eurotiales</taxon>
        <taxon>Aspergillaceae</taxon>
        <taxon>Aspergillus</taxon>
        <taxon>Aspergillus subgen. Cremei</taxon>
    </lineage>
</organism>
<feature type="region of interest" description="Disordered" evidence="3">
    <location>
        <begin position="1"/>
        <end position="22"/>
    </location>
</feature>
<reference evidence="7" key="1">
    <citation type="journal article" date="2017" name="Genome Biol.">
        <title>Comparative genomics reveals high biological diversity and specific adaptations in the industrially and medically important fungal genus Aspergillus.</title>
        <authorList>
            <person name="de Vries R.P."/>
            <person name="Riley R."/>
            <person name="Wiebenga A."/>
            <person name="Aguilar-Osorio G."/>
            <person name="Amillis S."/>
            <person name="Uchima C.A."/>
            <person name="Anderluh G."/>
            <person name="Asadollahi M."/>
            <person name="Askin M."/>
            <person name="Barry K."/>
            <person name="Battaglia E."/>
            <person name="Bayram O."/>
            <person name="Benocci T."/>
            <person name="Braus-Stromeyer S.A."/>
            <person name="Caldana C."/>
            <person name="Canovas D."/>
            <person name="Cerqueira G.C."/>
            <person name="Chen F."/>
            <person name="Chen W."/>
            <person name="Choi C."/>
            <person name="Clum A."/>
            <person name="Dos Santos R.A."/>
            <person name="Damasio A.R."/>
            <person name="Diallinas G."/>
            <person name="Emri T."/>
            <person name="Fekete E."/>
            <person name="Flipphi M."/>
            <person name="Freyberg S."/>
            <person name="Gallo A."/>
            <person name="Gournas C."/>
            <person name="Habgood R."/>
            <person name="Hainaut M."/>
            <person name="Harispe M.L."/>
            <person name="Henrissat B."/>
            <person name="Hilden K.S."/>
            <person name="Hope R."/>
            <person name="Hossain A."/>
            <person name="Karabika E."/>
            <person name="Karaffa L."/>
            <person name="Karanyi Z."/>
            <person name="Krasevec N."/>
            <person name="Kuo A."/>
            <person name="Kusch H."/>
            <person name="LaButti K."/>
            <person name="Lagendijk E.L."/>
            <person name="Lapidus A."/>
            <person name="Levasseur A."/>
            <person name="Lindquist E."/>
            <person name="Lipzen A."/>
            <person name="Logrieco A.F."/>
            <person name="MacCabe A."/>
            <person name="Maekelae M.R."/>
            <person name="Malavazi I."/>
            <person name="Melin P."/>
            <person name="Meyer V."/>
            <person name="Mielnichuk N."/>
            <person name="Miskei M."/>
            <person name="Molnar A.P."/>
            <person name="Mule G."/>
            <person name="Ngan C.Y."/>
            <person name="Orejas M."/>
            <person name="Orosz E."/>
            <person name="Ouedraogo J.P."/>
            <person name="Overkamp K.M."/>
            <person name="Park H.-S."/>
            <person name="Perrone G."/>
            <person name="Piumi F."/>
            <person name="Punt P.J."/>
            <person name="Ram A.F."/>
            <person name="Ramon A."/>
            <person name="Rauscher S."/>
            <person name="Record E."/>
            <person name="Riano-Pachon D.M."/>
            <person name="Robert V."/>
            <person name="Roehrig J."/>
            <person name="Ruller R."/>
            <person name="Salamov A."/>
            <person name="Salih N.S."/>
            <person name="Samson R.A."/>
            <person name="Sandor E."/>
            <person name="Sanguinetti M."/>
            <person name="Schuetze T."/>
            <person name="Sepcic K."/>
            <person name="Shelest E."/>
            <person name="Sherlock G."/>
            <person name="Sophianopoulou V."/>
            <person name="Squina F.M."/>
            <person name="Sun H."/>
            <person name="Susca A."/>
            <person name="Todd R.B."/>
            <person name="Tsang A."/>
            <person name="Unkles S.E."/>
            <person name="van de Wiele N."/>
            <person name="van Rossen-Uffink D."/>
            <person name="Oliveira J.V."/>
            <person name="Vesth T.C."/>
            <person name="Visser J."/>
            <person name="Yu J.-H."/>
            <person name="Zhou M."/>
            <person name="Andersen M.R."/>
            <person name="Archer D.B."/>
            <person name="Baker S.E."/>
            <person name="Benoit I."/>
            <person name="Brakhage A.A."/>
            <person name="Braus G.H."/>
            <person name="Fischer R."/>
            <person name="Frisvad J.C."/>
            <person name="Goldman G.H."/>
            <person name="Houbraken J."/>
            <person name="Oakley B."/>
            <person name="Pocsi I."/>
            <person name="Scazzocchio C."/>
            <person name="Seiboth B."/>
            <person name="vanKuyk P.A."/>
            <person name="Wortman J."/>
            <person name="Dyer P.S."/>
            <person name="Grigoriev I.V."/>
        </authorList>
    </citation>
    <scope>NUCLEOTIDE SEQUENCE [LARGE SCALE GENOMIC DNA]</scope>
    <source>
        <strain evidence="7">DTO 134E9</strain>
    </source>
</reference>
<dbReference type="Pfam" id="PF07690">
    <property type="entry name" value="MFS_1"/>
    <property type="match status" value="1"/>
</dbReference>
<feature type="transmembrane region" description="Helical" evidence="4">
    <location>
        <begin position="233"/>
        <end position="255"/>
    </location>
</feature>
<feature type="transmembrane region" description="Helical" evidence="4">
    <location>
        <begin position="159"/>
        <end position="179"/>
    </location>
</feature>
<feature type="domain" description="Major facilitator superfamily (MFS) profile" evidence="5">
    <location>
        <begin position="230"/>
        <end position="422"/>
    </location>
</feature>
<accession>A0A1L9R923</accession>
<dbReference type="SUPFAM" id="SSF103473">
    <property type="entry name" value="MFS general substrate transporter"/>
    <property type="match status" value="1"/>
</dbReference>
<feature type="transmembrane region" description="Helical" evidence="4">
    <location>
        <begin position="298"/>
        <end position="317"/>
    </location>
</feature>
<keyword evidence="4" id="KW-1133">Transmembrane helix</keyword>
<comment type="similarity">
    <text evidence="2">Belongs to the major facilitator superfamily. Monocarboxylate porter (TC 2.A.1.13) family.</text>
</comment>
<evidence type="ECO:0000256" key="1">
    <source>
        <dbReference type="ARBA" id="ARBA00004141"/>
    </source>
</evidence>
<dbReference type="GeneID" id="63748024"/>
<comment type="subcellular location">
    <subcellularLocation>
        <location evidence="1">Membrane</location>
        <topology evidence="1">Multi-pass membrane protein</topology>
    </subcellularLocation>
</comment>
<dbReference type="VEuPathDB" id="FungiDB:ASPWEDRAFT_187265"/>
<gene>
    <name evidence="6" type="ORF">ASPWEDRAFT_187265</name>
</gene>
<dbReference type="GO" id="GO:0016020">
    <property type="term" value="C:membrane"/>
    <property type="evidence" value="ECO:0007669"/>
    <property type="project" value="UniProtKB-SubCell"/>
</dbReference>
<dbReference type="PANTHER" id="PTHR11360">
    <property type="entry name" value="MONOCARBOXYLATE TRANSPORTER"/>
    <property type="match status" value="1"/>
</dbReference>
<feature type="transmembrane region" description="Helical" evidence="4">
    <location>
        <begin position="362"/>
        <end position="382"/>
    </location>
</feature>
<evidence type="ECO:0000256" key="3">
    <source>
        <dbReference type="SAM" id="MobiDB-lite"/>
    </source>
</evidence>
<evidence type="ECO:0000313" key="7">
    <source>
        <dbReference type="Proteomes" id="UP000184383"/>
    </source>
</evidence>
<proteinExistence type="inferred from homology"/>
<dbReference type="GO" id="GO:0022857">
    <property type="term" value="F:transmembrane transporter activity"/>
    <property type="evidence" value="ECO:0007669"/>
    <property type="project" value="InterPro"/>
</dbReference>
<name>A0A1L9R923_ASPWE</name>
<dbReference type="EMBL" id="KV878216">
    <property type="protein sequence ID" value="OJJ31383.1"/>
    <property type="molecule type" value="Genomic_DNA"/>
</dbReference>
<feature type="transmembrane region" description="Helical" evidence="4">
    <location>
        <begin position="388"/>
        <end position="409"/>
    </location>
</feature>
<dbReference type="InterPro" id="IPR020846">
    <property type="entry name" value="MFS_dom"/>
</dbReference>
<evidence type="ECO:0000256" key="4">
    <source>
        <dbReference type="SAM" id="Phobius"/>
    </source>
</evidence>
<dbReference type="InterPro" id="IPR011701">
    <property type="entry name" value="MFS"/>
</dbReference>
<dbReference type="InterPro" id="IPR036259">
    <property type="entry name" value="MFS_trans_sf"/>
</dbReference>
<keyword evidence="7" id="KW-1185">Reference proteome</keyword>
<feature type="transmembrane region" description="Helical" evidence="4">
    <location>
        <begin position="101"/>
        <end position="119"/>
    </location>
</feature>
<evidence type="ECO:0000259" key="5">
    <source>
        <dbReference type="PROSITE" id="PS50850"/>
    </source>
</evidence>
<dbReference type="PANTHER" id="PTHR11360:SF240">
    <property type="entry name" value="MONOCARBOXYLATE TRANSPORTER (EUROFUNG)-RELATED"/>
    <property type="match status" value="1"/>
</dbReference>
<keyword evidence="4" id="KW-0812">Transmembrane</keyword>
<feature type="transmembrane region" description="Helical" evidence="4">
    <location>
        <begin position="125"/>
        <end position="147"/>
    </location>
</feature>
<dbReference type="Proteomes" id="UP000184383">
    <property type="component" value="Unassembled WGS sequence"/>
</dbReference>
<feature type="transmembrane region" description="Helical" evidence="4">
    <location>
        <begin position="329"/>
        <end position="350"/>
    </location>
</feature>
<feature type="transmembrane region" description="Helical" evidence="4">
    <location>
        <begin position="39"/>
        <end position="60"/>
    </location>
</feature>
<dbReference type="InterPro" id="IPR050327">
    <property type="entry name" value="Proton-linked_MCT"/>
</dbReference>
<feature type="transmembrane region" description="Helical" evidence="4">
    <location>
        <begin position="72"/>
        <end position="94"/>
    </location>
</feature>
<dbReference type="RefSeq" id="XP_040685060.1">
    <property type="nucleotide sequence ID" value="XM_040832176.1"/>
</dbReference>
<feature type="transmembrane region" description="Helical" evidence="4">
    <location>
        <begin position="191"/>
        <end position="212"/>
    </location>
</feature>
<evidence type="ECO:0000256" key="2">
    <source>
        <dbReference type="ARBA" id="ARBA00006727"/>
    </source>
</evidence>
<dbReference type="PROSITE" id="PS50850">
    <property type="entry name" value="MFS"/>
    <property type="match status" value="1"/>
</dbReference>
<dbReference type="Gene3D" id="1.20.1250.20">
    <property type="entry name" value="MFS general substrate transporter like domains"/>
    <property type="match status" value="2"/>
</dbReference>
<keyword evidence="4" id="KW-0472">Membrane</keyword>
<protein>
    <recommendedName>
        <fullName evidence="5">Major facilitator superfamily (MFS) profile domain-containing protein</fullName>
    </recommendedName>
</protein>
<sequence>MPDETKSAPKITNHTREDDDTSDFPDGGWRAWSVAFGSWCGMVPAFGLLNSIGVLEAWLAKNELKQYSEGTVGWIFSIFTFFLYATGIQIGPVFDAYGLKYILIPGCTGLVLALMLFSLCHEYYQFILAFSLLGGTTASMIITPSIACITHWFYHRRGLALGLAATAGGFGGIIFPIIIHNLIHSVGFPWAIRIIGFIAAAFGIVCCLLLRTRLPPKKADAIMDLKALTEPRFAMLSVAITLIDLGLLIPLTYLPSYALDHDMDPSLAYQLSSILNGASILGRALPGYFADKYGRLNVVLITAFFCAVFTLGLWLPIQSNTAGIVAYTVLYGFWSGSAISLPPVCIAQLCETEDYGKRYGTTYSLVSIGALVAVPIAGAILQSQDGDYWGVILFCGLAYVVSFVLFCLVRGMSSGWGVMHKF</sequence>
<dbReference type="AlphaFoldDB" id="A0A1L9R923"/>
<evidence type="ECO:0000313" key="6">
    <source>
        <dbReference type="EMBL" id="OJJ31383.1"/>
    </source>
</evidence>
<dbReference type="OrthoDB" id="410267at2759"/>